<dbReference type="InterPro" id="IPR037682">
    <property type="entry name" value="TonB_C"/>
</dbReference>
<dbReference type="RefSeq" id="WP_345074504.1">
    <property type="nucleotide sequence ID" value="NZ_BAABDJ010000037.1"/>
</dbReference>
<name>A0ABP7SUL3_9BACT</name>
<evidence type="ECO:0000256" key="4">
    <source>
        <dbReference type="ARBA" id="ARBA00022475"/>
    </source>
</evidence>
<dbReference type="Gene3D" id="3.30.1150.10">
    <property type="match status" value="1"/>
</dbReference>
<feature type="domain" description="TonB C-terminal" evidence="11">
    <location>
        <begin position="98"/>
        <end position="195"/>
    </location>
</feature>
<keyword evidence="8" id="KW-1133">Transmembrane helix</keyword>
<evidence type="ECO:0000313" key="13">
    <source>
        <dbReference type="Proteomes" id="UP001500567"/>
    </source>
</evidence>
<dbReference type="PANTHER" id="PTHR33446">
    <property type="entry name" value="PROTEIN TONB-RELATED"/>
    <property type="match status" value="1"/>
</dbReference>
<dbReference type="PANTHER" id="PTHR33446:SF2">
    <property type="entry name" value="PROTEIN TONB"/>
    <property type="match status" value="1"/>
</dbReference>
<keyword evidence="5" id="KW-0997">Cell inner membrane</keyword>
<keyword evidence="13" id="KW-1185">Reference proteome</keyword>
<dbReference type="SUPFAM" id="SSF74653">
    <property type="entry name" value="TolA/TonB C-terminal domain"/>
    <property type="match status" value="1"/>
</dbReference>
<evidence type="ECO:0000256" key="7">
    <source>
        <dbReference type="ARBA" id="ARBA00022927"/>
    </source>
</evidence>
<dbReference type="Proteomes" id="UP001500567">
    <property type="component" value="Unassembled WGS sequence"/>
</dbReference>
<evidence type="ECO:0000256" key="6">
    <source>
        <dbReference type="ARBA" id="ARBA00022692"/>
    </source>
</evidence>
<evidence type="ECO:0000256" key="1">
    <source>
        <dbReference type="ARBA" id="ARBA00004383"/>
    </source>
</evidence>
<sequence length="196" mass="22118">MNKRLLLGLIALLLSFSSQAQRLRTTESESGMIEKGNKTGVWEYYVHARDGRQITVQKYDHTARKLVFYRPIEDIPYSVELQAGQWTRSRIDQPPLFIGGDPVLASYTTKLVYPAGAQQRNLQGKVLISFMIDTLGRASDHKILLSVGGGCDEEAMRVCRKIPDQWIPARKNGRAVPLVYELPFTFKLQPPALVSQ</sequence>
<dbReference type="InterPro" id="IPR051045">
    <property type="entry name" value="TonB-dependent_transducer"/>
</dbReference>
<keyword evidence="4" id="KW-1003">Cell membrane</keyword>
<gene>
    <name evidence="12" type="ORF">GCM10022408_32900</name>
</gene>
<protein>
    <recommendedName>
        <fullName evidence="11">TonB C-terminal domain-containing protein</fullName>
    </recommendedName>
</protein>
<comment type="similarity">
    <text evidence="2">Belongs to the TonB family.</text>
</comment>
<dbReference type="EMBL" id="BAABDJ010000037">
    <property type="protein sequence ID" value="GAA4016788.1"/>
    <property type="molecule type" value="Genomic_DNA"/>
</dbReference>
<reference evidence="13" key="1">
    <citation type="journal article" date="2019" name="Int. J. Syst. Evol. Microbiol.">
        <title>The Global Catalogue of Microorganisms (GCM) 10K type strain sequencing project: providing services to taxonomists for standard genome sequencing and annotation.</title>
        <authorList>
            <consortium name="The Broad Institute Genomics Platform"/>
            <consortium name="The Broad Institute Genome Sequencing Center for Infectious Disease"/>
            <person name="Wu L."/>
            <person name="Ma J."/>
        </authorList>
    </citation>
    <scope>NUCLEOTIDE SEQUENCE [LARGE SCALE GENOMIC DNA]</scope>
    <source>
        <strain evidence="13">JCM 17224</strain>
    </source>
</reference>
<evidence type="ECO:0000256" key="2">
    <source>
        <dbReference type="ARBA" id="ARBA00006555"/>
    </source>
</evidence>
<evidence type="ECO:0000256" key="10">
    <source>
        <dbReference type="SAM" id="SignalP"/>
    </source>
</evidence>
<evidence type="ECO:0000256" key="8">
    <source>
        <dbReference type="ARBA" id="ARBA00022989"/>
    </source>
</evidence>
<comment type="subcellular location">
    <subcellularLocation>
        <location evidence="1">Cell inner membrane</location>
        <topology evidence="1">Single-pass membrane protein</topology>
        <orientation evidence="1">Periplasmic side</orientation>
    </subcellularLocation>
</comment>
<keyword evidence="10" id="KW-0732">Signal</keyword>
<dbReference type="Pfam" id="PF03544">
    <property type="entry name" value="TonB_C"/>
    <property type="match status" value="1"/>
</dbReference>
<comment type="caution">
    <text evidence="12">The sequence shown here is derived from an EMBL/GenBank/DDBJ whole genome shotgun (WGS) entry which is preliminary data.</text>
</comment>
<keyword evidence="7" id="KW-0653">Protein transport</keyword>
<dbReference type="NCBIfam" id="TIGR01352">
    <property type="entry name" value="tonB_Cterm"/>
    <property type="match status" value="1"/>
</dbReference>
<keyword evidence="9" id="KW-0472">Membrane</keyword>
<evidence type="ECO:0000256" key="9">
    <source>
        <dbReference type="ARBA" id="ARBA00023136"/>
    </source>
</evidence>
<evidence type="ECO:0000259" key="11">
    <source>
        <dbReference type="PROSITE" id="PS52015"/>
    </source>
</evidence>
<evidence type="ECO:0000256" key="3">
    <source>
        <dbReference type="ARBA" id="ARBA00022448"/>
    </source>
</evidence>
<evidence type="ECO:0000313" key="12">
    <source>
        <dbReference type="EMBL" id="GAA4016788.1"/>
    </source>
</evidence>
<dbReference type="PROSITE" id="PS52015">
    <property type="entry name" value="TONB_CTD"/>
    <property type="match status" value="1"/>
</dbReference>
<dbReference type="InterPro" id="IPR006260">
    <property type="entry name" value="TonB/TolA_C"/>
</dbReference>
<keyword evidence="6" id="KW-0812">Transmembrane</keyword>
<feature type="signal peptide" evidence="10">
    <location>
        <begin position="1"/>
        <end position="20"/>
    </location>
</feature>
<organism evidence="12 13">
    <name type="scientific">Hymenobacter fastidiosus</name>
    <dbReference type="NCBI Taxonomy" id="486264"/>
    <lineage>
        <taxon>Bacteria</taxon>
        <taxon>Pseudomonadati</taxon>
        <taxon>Bacteroidota</taxon>
        <taxon>Cytophagia</taxon>
        <taxon>Cytophagales</taxon>
        <taxon>Hymenobacteraceae</taxon>
        <taxon>Hymenobacter</taxon>
    </lineage>
</organism>
<feature type="chain" id="PRO_5045203164" description="TonB C-terminal domain-containing protein" evidence="10">
    <location>
        <begin position="21"/>
        <end position="196"/>
    </location>
</feature>
<evidence type="ECO:0000256" key="5">
    <source>
        <dbReference type="ARBA" id="ARBA00022519"/>
    </source>
</evidence>
<proteinExistence type="inferred from homology"/>
<accession>A0ABP7SUL3</accession>
<keyword evidence="3" id="KW-0813">Transport</keyword>